<dbReference type="InterPro" id="IPR051888">
    <property type="entry name" value="UPF0148_domain"/>
</dbReference>
<dbReference type="PANTHER" id="PTHR16537">
    <property type="entry name" value="SJOEGREN SYNDROME/SCLERODERMA AUTOANTIGEN 1"/>
    <property type="match status" value="1"/>
</dbReference>
<name>A0A238VVC7_HALVU</name>
<proteinExistence type="predicted"/>
<feature type="compositionally biased region" description="Low complexity" evidence="1">
    <location>
        <begin position="102"/>
        <end position="116"/>
    </location>
</feature>
<protein>
    <submittedName>
        <fullName evidence="2">Sjogren's syndrome/scleroderma autoantigen 1 (Autoantigen p27)</fullName>
    </submittedName>
</protein>
<dbReference type="AlphaFoldDB" id="A0A238VVC7"/>
<dbReference type="InterPro" id="IPR009563">
    <property type="entry name" value="SSSCA1"/>
</dbReference>
<gene>
    <name evidence="2" type="ORF">SAMN06264855_104130</name>
</gene>
<dbReference type="OrthoDB" id="26305at2157"/>
<feature type="region of interest" description="Disordered" evidence="1">
    <location>
        <begin position="16"/>
        <end position="35"/>
    </location>
</feature>
<keyword evidence="3" id="KW-1185">Reference proteome</keyword>
<feature type="compositionally biased region" description="Basic and acidic residues" evidence="1">
    <location>
        <begin position="50"/>
        <end position="59"/>
    </location>
</feature>
<dbReference type="Proteomes" id="UP000198397">
    <property type="component" value="Unassembled WGS sequence"/>
</dbReference>
<dbReference type="EMBL" id="FZNQ01000004">
    <property type="protein sequence ID" value="SNR38292.1"/>
    <property type="molecule type" value="Genomic_DNA"/>
</dbReference>
<evidence type="ECO:0000313" key="2">
    <source>
        <dbReference type="EMBL" id="SNR38292.1"/>
    </source>
</evidence>
<dbReference type="RefSeq" id="WP_089384176.1">
    <property type="nucleotide sequence ID" value="NZ_FZNQ01000004.1"/>
</dbReference>
<feature type="compositionally biased region" description="Basic and acidic residues" evidence="1">
    <location>
        <begin position="16"/>
        <end position="32"/>
    </location>
</feature>
<evidence type="ECO:0000256" key="1">
    <source>
        <dbReference type="SAM" id="MobiDB-lite"/>
    </source>
</evidence>
<evidence type="ECO:0000313" key="3">
    <source>
        <dbReference type="Proteomes" id="UP000198397"/>
    </source>
</evidence>
<reference evidence="2 3" key="1">
    <citation type="submission" date="2017-06" db="EMBL/GenBank/DDBJ databases">
        <authorList>
            <person name="Kim H.J."/>
            <person name="Triplett B.A."/>
        </authorList>
    </citation>
    <scope>NUCLEOTIDE SEQUENCE [LARGE SCALE GENOMIC DNA]</scope>
    <source>
        <strain evidence="2 3">DSM 8800</strain>
    </source>
</reference>
<dbReference type="PANTHER" id="PTHR16537:SF1">
    <property type="entry name" value="PROTEIN ZNRD2"/>
    <property type="match status" value="1"/>
</dbReference>
<dbReference type="Pfam" id="PF06677">
    <property type="entry name" value="Auto_anti-p27"/>
    <property type="match status" value="1"/>
</dbReference>
<accession>A0A238VVC7</accession>
<feature type="region of interest" description="Disordered" evidence="1">
    <location>
        <begin position="50"/>
        <end position="168"/>
    </location>
</feature>
<organism evidence="2 3">
    <name type="scientific">Halorubrum vacuolatum</name>
    <name type="common">Natronobacterium vacuolatum</name>
    <dbReference type="NCBI Taxonomy" id="63740"/>
    <lineage>
        <taxon>Archaea</taxon>
        <taxon>Methanobacteriati</taxon>
        <taxon>Methanobacteriota</taxon>
        <taxon>Stenosarchaea group</taxon>
        <taxon>Halobacteria</taxon>
        <taxon>Halobacteriales</taxon>
        <taxon>Haloferacaceae</taxon>
        <taxon>Halorubrum</taxon>
    </lineage>
</organism>
<sequence>MSEGFDKEAEREKLRKKFAADDQKREHTKRMSELLLKGATMTNRHCETCGDPIFRHDGQEFCPSCNATTNGTDGEQAPAGTDETTHPSGATEADAHDSAAVTPADPVDGTTGPTGTDEAHEATNVGGRNPPDTPAQGPQPGAGDVQPASPSARPEGPVESGHGEVATDVATARASLTRTLVRFAQAAEQTDDPRRARDHLRAAREAAETLRALE</sequence>